<evidence type="ECO:0000256" key="6">
    <source>
        <dbReference type="RuleBase" id="RU000382"/>
    </source>
</evidence>
<gene>
    <name evidence="7" type="ORF">EJB05_39053</name>
</gene>
<evidence type="ECO:0000256" key="5">
    <source>
        <dbReference type="ARBA" id="ARBA00023239"/>
    </source>
</evidence>
<sequence length="279" mass="30478">MRSVPTGADPARLLRAMQADAEAGLVPTYVCATIGTTSSNAVDPVGAVADAAAWFGVWPVGARRRRIRRPRDGVESVSVSPHKWLLACLDRTCLWVRHARRLTDACGAEQTECQRNGGIESGVVRTPQGHTCRSAWGAASGQAHQRRRQAAEHIRSDVAVGKMFEDHAGARGRPVRGRGAEKLCARSGPARRRRRNACREENRELMERLNRSGKAFLTQTVVGDKFVLAVRGGVLVAGEARADRLAWEPIKTTAPEIMGTKAQAQEMMKQKTSSKRIKI</sequence>
<evidence type="ECO:0000313" key="7">
    <source>
        <dbReference type="EMBL" id="TVU15529.1"/>
    </source>
</evidence>
<accession>A0A5J9TVX7</accession>
<dbReference type="Pfam" id="PF00282">
    <property type="entry name" value="Pyridoxal_deC"/>
    <property type="match status" value="1"/>
</dbReference>
<comment type="cofactor">
    <cofactor evidence="1 6">
        <name>pyridoxal 5'-phosphate</name>
        <dbReference type="ChEBI" id="CHEBI:597326"/>
    </cofactor>
</comment>
<dbReference type="PANTHER" id="PTHR11999">
    <property type="entry name" value="GROUP II PYRIDOXAL-5-PHOSPHATE DECARBOXYLASE"/>
    <property type="match status" value="1"/>
</dbReference>
<dbReference type="Gene3D" id="3.40.640.10">
    <property type="entry name" value="Type I PLP-dependent aspartate aminotransferase-like (Major domain)"/>
    <property type="match status" value="1"/>
</dbReference>
<evidence type="ECO:0000256" key="2">
    <source>
        <dbReference type="ARBA" id="ARBA00009533"/>
    </source>
</evidence>
<dbReference type="InterPro" id="IPR015422">
    <property type="entry name" value="PyrdxlP-dep_Trfase_small"/>
</dbReference>
<evidence type="ECO:0000256" key="1">
    <source>
        <dbReference type="ARBA" id="ARBA00001933"/>
    </source>
</evidence>
<dbReference type="GO" id="GO:0016831">
    <property type="term" value="F:carboxy-lyase activity"/>
    <property type="evidence" value="ECO:0007669"/>
    <property type="project" value="TreeGrafter"/>
</dbReference>
<comment type="caution">
    <text evidence="7">The sequence shown here is derived from an EMBL/GenBank/DDBJ whole genome shotgun (WGS) entry which is preliminary data.</text>
</comment>
<keyword evidence="8" id="KW-1185">Reference proteome</keyword>
<dbReference type="GO" id="GO:0005737">
    <property type="term" value="C:cytoplasm"/>
    <property type="evidence" value="ECO:0007669"/>
    <property type="project" value="TreeGrafter"/>
</dbReference>
<dbReference type="InterPro" id="IPR010977">
    <property type="entry name" value="Aromatic_deC"/>
</dbReference>
<dbReference type="EMBL" id="RWGY01000031">
    <property type="protein sequence ID" value="TVU15529.1"/>
    <property type="molecule type" value="Genomic_DNA"/>
</dbReference>
<dbReference type="PANTHER" id="PTHR11999:SF157">
    <property type="entry name" value="TRYPTOPHAN DECARBOXYLASE 1"/>
    <property type="match status" value="1"/>
</dbReference>
<evidence type="ECO:0000256" key="4">
    <source>
        <dbReference type="ARBA" id="ARBA00022898"/>
    </source>
</evidence>
<dbReference type="Gramene" id="TVU15529">
    <property type="protein sequence ID" value="TVU15529"/>
    <property type="gene ID" value="EJB05_39053"/>
</dbReference>
<comment type="similarity">
    <text evidence="2 6">Belongs to the group II decarboxylase family.</text>
</comment>
<keyword evidence="4 6" id="KW-0663">Pyridoxal phosphate</keyword>
<reference evidence="7 8" key="1">
    <citation type="journal article" date="2019" name="Sci. Rep.">
        <title>A high-quality genome of Eragrostis curvula grass provides insights into Poaceae evolution and supports new strategies to enhance forage quality.</title>
        <authorList>
            <person name="Carballo J."/>
            <person name="Santos B.A.C.M."/>
            <person name="Zappacosta D."/>
            <person name="Garbus I."/>
            <person name="Selva J.P."/>
            <person name="Gallo C.A."/>
            <person name="Diaz A."/>
            <person name="Albertini E."/>
            <person name="Caccamo M."/>
            <person name="Echenique V."/>
        </authorList>
    </citation>
    <scope>NUCLEOTIDE SEQUENCE [LARGE SCALE GENOMIC DNA]</scope>
    <source>
        <strain evidence="8">cv. Victoria</strain>
        <tissue evidence="7">Leaf</tissue>
    </source>
</reference>
<evidence type="ECO:0000313" key="8">
    <source>
        <dbReference type="Proteomes" id="UP000324897"/>
    </source>
</evidence>
<evidence type="ECO:0000256" key="3">
    <source>
        <dbReference type="ARBA" id="ARBA00022793"/>
    </source>
</evidence>
<name>A0A5J9TVX7_9POAL</name>
<dbReference type="InterPro" id="IPR015421">
    <property type="entry name" value="PyrdxlP-dep_Trfase_major"/>
</dbReference>
<dbReference type="AlphaFoldDB" id="A0A5J9TVX7"/>
<protein>
    <submittedName>
        <fullName evidence="7">Uncharacterized protein</fullName>
    </submittedName>
</protein>
<dbReference type="InterPro" id="IPR015424">
    <property type="entry name" value="PyrdxlP-dep_Trfase"/>
</dbReference>
<dbReference type="SUPFAM" id="SSF53383">
    <property type="entry name" value="PLP-dependent transferases"/>
    <property type="match status" value="1"/>
</dbReference>
<organism evidence="7 8">
    <name type="scientific">Eragrostis curvula</name>
    <name type="common">weeping love grass</name>
    <dbReference type="NCBI Taxonomy" id="38414"/>
    <lineage>
        <taxon>Eukaryota</taxon>
        <taxon>Viridiplantae</taxon>
        <taxon>Streptophyta</taxon>
        <taxon>Embryophyta</taxon>
        <taxon>Tracheophyta</taxon>
        <taxon>Spermatophyta</taxon>
        <taxon>Magnoliopsida</taxon>
        <taxon>Liliopsida</taxon>
        <taxon>Poales</taxon>
        <taxon>Poaceae</taxon>
        <taxon>PACMAD clade</taxon>
        <taxon>Chloridoideae</taxon>
        <taxon>Eragrostideae</taxon>
        <taxon>Eragrostidinae</taxon>
        <taxon>Eragrostis</taxon>
    </lineage>
</organism>
<dbReference type="InterPro" id="IPR002129">
    <property type="entry name" value="PyrdxlP-dep_de-COase"/>
</dbReference>
<dbReference type="GO" id="GO:0030170">
    <property type="term" value="F:pyridoxal phosphate binding"/>
    <property type="evidence" value="ECO:0007669"/>
    <property type="project" value="InterPro"/>
</dbReference>
<feature type="non-terminal residue" evidence="7">
    <location>
        <position position="1"/>
    </location>
</feature>
<keyword evidence="3" id="KW-0210">Decarboxylase</keyword>
<dbReference type="Proteomes" id="UP000324897">
    <property type="component" value="Unassembled WGS sequence"/>
</dbReference>
<dbReference type="Gene3D" id="3.90.1150.10">
    <property type="entry name" value="Aspartate Aminotransferase, domain 1"/>
    <property type="match status" value="1"/>
</dbReference>
<keyword evidence="5 6" id="KW-0456">Lyase</keyword>
<dbReference type="GO" id="GO:0019752">
    <property type="term" value="P:carboxylic acid metabolic process"/>
    <property type="evidence" value="ECO:0007669"/>
    <property type="project" value="InterPro"/>
</dbReference>
<proteinExistence type="inferred from homology"/>